<protein>
    <submittedName>
        <fullName evidence="1">Uncharacterized protein</fullName>
    </submittedName>
</protein>
<accession>A0A067TIJ4</accession>
<organism evidence="1 2">
    <name type="scientific">Galerina marginata (strain CBS 339.88)</name>
    <dbReference type="NCBI Taxonomy" id="685588"/>
    <lineage>
        <taxon>Eukaryota</taxon>
        <taxon>Fungi</taxon>
        <taxon>Dikarya</taxon>
        <taxon>Basidiomycota</taxon>
        <taxon>Agaricomycotina</taxon>
        <taxon>Agaricomycetes</taxon>
        <taxon>Agaricomycetidae</taxon>
        <taxon>Agaricales</taxon>
        <taxon>Agaricineae</taxon>
        <taxon>Strophariaceae</taxon>
        <taxon>Galerina</taxon>
    </lineage>
</organism>
<reference evidence="2" key="1">
    <citation type="journal article" date="2014" name="Proc. Natl. Acad. Sci. U.S.A.">
        <title>Extensive sampling of basidiomycete genomes demonstrates inadequacy of the white-rot/brown-rot paradigm for wood decay fungi.</title>
        <authorList>
            <person name="Riley R."/>
            <person name="Salamov A.A."/>
            <person name="Brown D.W."/>
            <person name="Nagy L.G."/>
            <person name="Floudas D."/>
            <person name="Held B.W."/>
            <person name="Levasseur A."/>
            <person name="Lombard V."/>
            <person name="Morin E."/>
            <person name="Otillar R."/>
            <person name="Lindquist E.A."/>
            <person name="Sun H."/>
            <person name="LaButti K.M."/>
            <person name="Schmutz J."/>
            <person name="Jabbour D."/>
            <person name="Luo H."/>
            <person name="Baker S.E."/>
            <person name="Pisabarro A.G."/>
            <person name="Walton J.D."/>
            <person name="Blanchette R.A."/>
            <person name="Henrissat B."/>
            <person name="Martin F."/>
            <person name="Cullen D."/>
            <person name="Hibbett D.S."/>
            <person name="Grigoriev I.V."/>
        </authorList>
    </citation>
    <scope>NUCLEOTIDE SEQUENCE [LARGE SCALE GENOMIC DNA]</scope>
    <source>
        <strain evidence="2">CBS 339.88</strain>
    </source>
</reference>
<evidence type="ECO:0000313" key="1">
    <source>
        <dbReference type="EMBL" id="KDR79744.1"/>
    </source>
</evidence>
<proteinExistence type="predicted"/>
<dbReference type="HOGENOM" id="CLU_1156463_0_0_1"/>
<dbReference type="Proteomes" id="UP000027222">
    <property type="component" value="Unassembled WGS sequence"/>
</dbReference>
<evidence type="ECO:0000313" key="2">
    <source>
        <dbReference type="Proteomes" id="UP000027222"/>
    </source>
</evidence>
<dbReference type="AlphaFoldDB" id="A0A067TIJ4"/>
<sequence>MPHEIDSLSLCRRNVLQERSTASSGTFPLLQHGLSPLPWWTASGTPPARLWIRVGNTSSSELDFVFLGSLSYILLRSYLWLLNPLERYKSARGLGRIKISPALNTLLQLVTAYCCYRLIFFTLIFVSRRSSVLIAAQSPAHDDVARWVVYRKSLGTCDYAQLSISSESVDRPARLLLWTPETQVSPHFWITHRITSNRRPCRIPLLPLKRARSSDLKMEMLVKPKSCLAIRFLKRLMSSR</sequence>
<keyword evidence="2" id="KW-1185">Reference proteome</keyword>
<gene>
    <name evidence="1" type="ORF">GALMADRAFT_136355</name>
</gene>
<dbReference type="EMBL" id="KL142372">
    <property type="protein sequence ID" value="KDR79744.1"/>
    <property type="molecule type" value="Genomic_DNA"/>
</dbReference>
<name>A0A067TIJ4_GALM3</name>